<comment type="caution">
    <text evidence="8">The sequence shown here is derived from an EMBL/GenBank/DDBJ whole genome shotgun (WGS) entry which is preliminary data.</text>
</comment>
<evidence type="ECO:0000259" key="7">
    <source>
        <dbReference type="Pfam" id="PF00464"/>
    </source>
</evidence>
<dbReference type="InterPro" id="IPR015422">
    <property type="entry name" value="PyrdxlP-dep_Trfase_small"/>
</dbReference>
<dbReference type="InterPro" id="IPR049943">
    <property type="entry name" value="Ser_HO-MeTrfase-like"/>
</dbReference>
<dbReference type="EMBL" id="APBN01000002">
    <property type="protein sequence ID" value="EMT53365.1"/>
    <property type="molecule type" value="Genomic_DNA"/>
</dbReference>
<dbReference type="GeneID" id="89499861"/>
<evidence type="ECO:0000256" key="5">
    <source>
        <dbReference type="ARBA" id="ARBA00022898"/>
    </source>
</evidence>
<organism evidence="8 9">
    <name type="scientific">Brevibacillus borstelensis AK1</name>
    <dbReference type="NCBI Taxonomy" id="1300222"/>
    <lineage>
        <taxon>Bacteria</taxon>
        <taxon>Bacillati</taxon>
        <taxon>Bacillota</taxon>
        <taxon>Bacilli</taxon>
        <taxon>Bacillales</taxon>
        <taxon>Paenibacillaceae</taxon>
        <taxon>Brevibacillus</taxon>
    </lineage>
</organism>
<dbReference type="GO" id="GO:0005737">
    <property type="term" value="C:cytoplasm"/>
    <property type="evidence" value="ECO:0007669"/>
    <property type="project" value="TreeGrafter"/>
</dbReference>
<dbReference type="RefSeq" id="WP_003386818.1">
    <property type="nucleotide sequence ID" value="NZ_APBN01000002.1"/>
</dbReference>
<sequence length="449" mass="48784">MAANQTPAQAFEVHDASVLKWARDVLDRCSSPRVMQTEVIQAVERNAVWRGEECLNLLAPEAPTSPTVRRLLASEVGTRAAEGHIGPTERWFAGTKYIDEIEALCVELLKEVFQCKYADHRLVASMLGNMTVYAALTKPGDPVMTIAQPFGGHSSNRIDGPAGIRGLHIHDVPMDPVELEVDLEAFAQAARQVQPRLVALGASMTLFPFPIREMADIVSEWGGKIFFDGAHQLGLIAGGQFQNPLKEGACVLTGSAGKTFSGPQSGIIVWDDPELTKPITDAVFPALAATHQVNRVAALAAAAAEFLAFGKEYMAQIVSNAQALGKALSERGITVLGAHKGFTRTHQIILDVRAFGGGLEVAQELAKANIITNKNLIPCDKSTDWDHPSGLRIGTTEVTRLGMKEAEMESIAELIVTVLEKREPLEVTRKRVVEMRSAYQKIHYCFDGQ</sequence>
<dbReference type="PANTHER" id="PTHR11680:SF35">
    <property type="entry name" value="SERINE HYDROXYMETHYLTRANSFERASE 1"/>
    <property type="match status" value="1"/>
</dbReference>
<evidence type="ECO:0000256" key="2">
    <source>
        <dbReference type="ARBA" id="ARBA00006376"/>
    </source>
</evidence>
<keyword evidence="4" id="KW-0028">Amino-acid biosynthesis</keyword>
<dbReference type="PIRSF" id="PIRSF000412">
    <property type="entry name" value="SHMT"/>
    <property type="match status" value="1"/>
</dbReference>
<reference evidence="8 9" key="1">
    <citation type="submission" date="2013-03" db="EMBL/GenBank/DDBJ databases">
        <title>Assembly of a new bacterial strain Brevibacillus borstelensis AK1.</title>
        <authorList>
            <person name="Rajan I."/>
            <person name="PoliReddy D."/>
            <person name="Sugumar T."/>
            <person name="Rathinam K."/>
            <person name="Alqarawi S."/>
            <person name="Khalil A.B."/>
            <person name="Sivakumar N."/>
        </authorList>
    </citation>
    <scope>NUCLEOTIDE SEQUENCE [LARGE SCALE GENOMIC DNA]</scope>
    <source>
        <strain evidence="8 9">AK1</strain>
    </source>
</reference>
<dbReference type="NCBIfam" id="NF000586">
    <property type="entry name" value="PRK00011.1"/>
    <property type="match status" value="1"/>
</dbReference>
<dbReference type="InterPro" id="IPR015424">
    <property type="entry name" value="PyrdxlP-dep_Trfase"/>
</dbReference>
<dbReference type="PANTHER" id="PTHR11680">
    <property type="entry name" value="SERINE HYDROXYMETHYLTRANSFERASE"/>
    <property type="match status" value="1"/>
</dbReference>
<evidence type="ECO:0000313" key="9">
    <source>
        <dbReference type="Proteomes" id="UP000012081"/>
    </source>
</evidence>
<dbReference type="InterPro" id="IPR039429">
    <property type="entry name" value="SHMT-like_dom"/>
</dbReference>
<dbReference type="STRING" id="1300222.I532_05115"/>
<evidence type="ECO:0000256" key="6">
    <source>
        <dbReference type="PIRSR" id="PIRSR000412-50"/>
    </source>
</evidence>
<dbReference type="GO" id="GO:0019264">
    <property type="term" value="P:glycine biosynthetic process from serine"/>
    <property type="evidence" value="ECO:0007669"/>
    <property type="project" value="InterPro"/>
</dbReference>
<feature type="domain" description="Serine hydroxymethyltransferase-like" evidence="7">
    <location>
        <begin position="37"/>
        <end position="415"/>
    </location>
</feature>
<dbReference type="Pfam" id="PF00464">
    <property type="entry name" value="SHMT"/>
    <property type="match status" value="1"/>
</dbReference>
<protein>
    <submittedName>
        <fullName evidence="8">Serine hydroxymethyltransferase</fullName>
    </submittedName>
</protein>
<dbReference type="AlphaFoldDB" id="M8ECZ1"/>
<dbReference type="SUPFAM" id="SSF53383">
    <property type="entry name" value="PLP-dependent transferases"/>
    <property type="match status" value="1"/>
</dbReference>
<keyword evidence="9" id="KW-1185">Reference proteome</keyword>
<proteinExistence type="inferred from homology"/>
<dbReference type="GO" id="GO:0035999">
    <property type="term" value="P:tetrahydrofolate interconversion"/>
    <property type="evidence" value="ECO:0007669"/>
    <property type="project" value="InterPro"/>
</dbReference>
<comment type="similarity">
    <text evidence="2">Belongs to the SHMT family.</text>
</comment>
<dbReference type="Proteomes" id="UP000012081">
    <property type="component" value="Unassembled WGS sequence"/>
</dbReference>
<dbReference type="InterPro" id="IPR001085">
    <property type="entry name" value="Ser_HO-MeTrfase"/>
</dbReference>
<dbReference type="Gene3D" id="3.90.1150.10">
    <property type="entry name" value="Aspartate Aminotransferase, domain 1"/>
    <property type="match status" value="1"/>
</dbReference>
<dbReference type="GO" id="GO:0004372">
    <property type="term" value="F:glycine hydroxymethyltransferase activity"/>
    <property type="evidence" value="ECO:0007669"/>
    <property type="project" value="InterPro"/>
</dbReference>
<evidence type="ECO:0000256" key="3">
    <source>
        <dbReference type="ARBA" id="ARBA00022563"/>
    </source>
</evidence>
<feature type="modified residue" description="N6-(pyridoxal phosphate)lysine" evidence="6">
    <location>
        <position position="258"/>
    </location>
</feature>
<keyword evidence="5 6" id="KW-0663">Pyridoxal phosphate</keyword>
<keyword evidence="3" id="KW-0554">One-carbon metabolism</keyword>
<dbReference type="PATRIC" id="fig|1300222.3.peg.1046"/>
<dbReference type="GO" id="GO:0032259">
    <property type="term" value="P:methylation"/>
    <property type="evidence" value="ECO:0007669"/>
    <property type="project" value="UniProtKB-KW"/>
</dbReference>
<gene>
    <name evidence="8" type="ORF">I532_05115</name>
</gene>
<evidence type="ECO:0000256" key="4">
    <source>
        <dbReference type="ARBA" id="ARBA00022605"/>
    </source>
</evidence>
<dbReference type="GO" id="GO:0030170">
    <property type="term" value="F:pyridoxal phosphate binding"/>
    <property type="evidence" value="ECO:0007669"/>
    <property type="project" value="InterPro"/>
</dbReference>
<name>M8ECZ1_9BACL</name>
<dbReference type="GO" id="GO:0008168">
    <property type="term" value="F:methyltransferase activity"/>
    <property type="evidence" value="ECO:0007669"/>
    <property type="project" value="UniProtKB-KW"/>
</dbReference>
<evidence type="ECO:0000256" key="1">
    <source>
        <dbReference type="ARBA" id="ARBA00001933"/>
    </source>
</evidence>
<comment type="cofactor">
    <cofactor evidence="1 6">
        <name>pyridoxal 5'-phosphate</name>
        <dbReference type="ChEBI" id="CHEBI:597326"/>
    </cofactor>
</comment>
<dbReference type="OrthoDB" id="9803871at2"/>
<dbReference type="Gene3D" id="3.40.640.10">
    <property type="entry name" value="Type I PLP-dependent aspartate aminotransferase-like (Major domain)"/>
    <property type="match status" value="1"/>
</dbReference>
<keyword evidence="8" id="KW-0489">Methyltransferase</keyword>
<dbReference type="InterPro" id="IPR015421">
    <property type="entry name" value="PyrdxlP-dep_Trfase_major"/>
</dbReference>
<accession>M8ECZ1</accession>
<evidence type="ECO:0000313" key="8">
    <source>
        <dbReference type="EMBL" id="EMT53365.1"/>
    </source>
</evidence>
<keyword evidence="8" id="KW-0808">Transferase</keyword>